<dbReference type="Gene3D" id="2.60.120.260">
    <property type="entry name" value="Galactose-binding domain-like"/>
    <property type="match status" value="2"/>
</dbReference>
<dbReference type="Pfam" id="PF12905">
    <property type="entry name" value="Glyco_hydro_101"/>
    <property type="match status" value="1"/>
</dbReference>
<keyword evidence="3" id="KW-1185">Reference proteome</keyword>
<dbReference type="Pfam" id="PF21466">
    <property type="entry name" value="GH101_dom-5"/>
    <property type="match status" value="1"/>
</dbReference>
<dbReference type="InterPro" id="IPR040633">
    <property type="entry name" value="Gal_mutarotas_3"/>
</dbReference>
<dbReference type="EC" id="3.2.1.97" evidence="2"/>
<dbReference type="InterPro" id="IPR049314">
    <property type="entry name" value="GH101_dom-5"/>
</dbReference>
<dbReference type="SMART" id="SM00776">
    <property type="entry name" value="NPCBM"/>
    <property type="match status" value="1"/>
</dbReference>
<dbReference type="Pfam" id="PF10633">
    <property type="entry name" value="NPCBM_assoc"/>
    <property type="match status" value="1"/>
</dbReference>
<dbReference type="InterPro" id="IPR040502">
    <property type="entry name" value="GH101_dom-6"/>
</dbReference>
<dbReference type="GO" id="GO:0033926">
    <property type="term" value="F:endo-alpha-N-acetylgalactosaminidase activity"/>
    <property type="evidence" value="ECO:0007669"/>
    <property type="project" value="UniProtKB-EC"/>
</dbReference>
<accession>A0ABS4WHR6</accession>
<sequence>MRSSPRKIRRAVGLGAVGAIAAAALVPLGITGAAAVPEATDTSASTISSQALKVTVSRDFPQVLKYTEASTSATLDGATKPIDAITINGEIHKVEVTSKPAGESAMDYRITVPEIPGAVIEARISVEDSVMTFRVTDITDGDSTKIRTLGIPGNNLVSVSSTSSGAQVSTANLSVDRAKSGDTFTRVTDSTPLDAKPQESAFALANTDKLAAALESNSLYDTSSGSGYRSQGRFQRQAVKDGEHVRVGISSGDWLYRAKESNETEELPWSKVKITADANADETVDWQDAAIALRDIAVLPNRGGDVKDKVVQRIPFNFASQATHPFLRTLDDTKRIALATDGLGQSAILKGFGNEGHDSANTDFADNYNTRAGGLEDLNQLLEAGKKWNASYGVHINQTEAYPESKFFSEDLVDPKAKGWSWLDQSYYINQRKDILTGNLAERIKKFREQTDENLDMVYVDVYYQYGWLAERLQKELVKNGFRVSSEWAHSLDRNNTWSHWATDENYGGSNNKGINSDIIRFALNSQKDTWNPHPLLGNANIVEWEGWTGQNDYNAFYQNIWKKNLPAKYLQQQEIVSWEKERIDLTGGVSVTGTSAEDRVITESGAEVLRGDSYLLPWAADGTFDASGEEPTKLYHYSAKGGTSTWTLPERFRQNGEYKLYKLTDTGRELVDQPKASQGKITLSAEAGQPYVLAHDARPALPQQADFGQGTGVTDPGFNSGTLESWNPTGSAAIERNAKGHSYAVLGEGTSAISQKLGTLEPGTYSVSAWVEMEKGKSRETTLSVKGQGTESASNTIHSSRATNYVAADEKHGTNFQRLRVVIDVDESATPTLRIAAGEGAAKVRIDDVRVVATSKVPTTGVISEDFEDIDQGWGPFVKGNAGGSTDPRTHLAELNAPYTQSGWNSKATDDVIDGKWSLKSHAENKGPGGGPGLVYRTSNYTVPMTPGHEYRVSFDYQNVLAGEYNWVGGYASANGTVKTQSKALPRQLDTARFTDTIVAGGCGDTWVGLERVGGSEAADFSLDNLLIEDLGTAESIPACGQVSVELEGDVIKQEQDNTFTTTFTSDEPADIKDLEVALELPEGWSATAKTANTAATLAAGAKLETTWTVVPPASADGDYTVGTTASYTTTADPVGTRTVSDDVAVYTLPAAPTGSVYASDHKWVSAENGWGPVERDRANGENGEGDGPAITLNGVVFEKGLGAHAPSTVRYFTGGKCSSFTAQVGIDDVQKTLGSVGFTVLTDGKSVAKSPVMRANSETFSLSADITGAEYVDLVVDVAGDGNGNDHADWADAKFTCK</sequence>
<organism evidence="2 3">
    <name type="scientific">Paeniglutamicibacter psychrophenolicus</name>
    <dbReference type="NCBI Taxonomy" id="257454"/>
    <lineage>
        <taxon>Bacteria</taxon>
        <taxon>Bacillati</taxon>
        <taxon>Actinomycetota</taxon>
        <taxon>Actinomycetes</taxon>
        <taxon>Micrococcales</taxon>
        <taxon>Micrococcaceae</taxon>
        <taxon>Paeniglutamicibacter</taxon>
    </lineage>
</organism>
<dbReference type="Gene3D" id="3.20.20.80">
    <property type="entry name" value="Glycosidases"/>
    <property type="match status" value="1"/>
</dbReference>
<dbReference type="Pfam" id="PF17451">
    <property type="entry name" value="Glyco_hyd_101C"/>
    <property type="match status" value="1"/>
</dbReference>
<name>A0ABS4WHR6_9MICC</name>
<dbReference type="InterPro" id="IPR035364">
    <property type="entry name" value="Beta_sandwich_GH101"/>
</dbReference>
<keyword evidence="2" id="KW-0326">Glycosidase</keyword>
<dbReference type="InterPro" id="IPR025706">
    <property type="entry name" value="Endoa_GalNAc"/>
</dbReference>
<proteinExistence type="predicted"/>
<dbReference type="SUPFAM" id="SSF49785">
    <property type="entry name" value="Galactose-binding domain-like"/>
    <property type="match status" value="1"/>
</dbReference>
<evidence type="ECO:0000313" key="3">
    <source>
        <dbReference type="Proteomes" id="UP000766570"/>
    </source>
</evidence>
<dbReference type="InterPro" id="IPR014718">
    <property type="entry name" value="GH-type_carb-bd"/>
</dbReference>
<reference evidence="2 3" key="1">
    <citation type="submission" date="2021-03" db="EMBL/GenBank/DDBJ databases">
        <title>Sequencing the genomes of 1000 actinobacteria strains.</title>
        <authorList>
            <person name="Klenk H.-P."/>
        </authorList>
    </citation>
    <scope>NUCLEOTIDE SEQUENCE [LARGE SCALE GENOMIC DNA]</scope>
    <source>
        <strain evidence="2 3">DSM 15454</strain>
    </source>
</reference>
<dbReference type="Pfam" id="PF18080">
    <property type="entry name" value="Gal_mutarotas_3"/>
    <property type="match status" value="1"/>
</dbReference>
<dbReference type="EMBL" id="JAGIOE010000001">
    <property type="protein sequence ID" value="MBP2375756.1"/>
    <property type="molecule type" value="Genomic_DNA"/>
</dbReference>
<comment type="caution">
    <text evidence="2">The sequence shown here is derived from an EMBL/GenBank/DDBJ whole genome shotgun (WGS) entry which is preliminary data.</text>
</comment>
<dbReference type="Gene3D" id="2.60.120.1060">
    <property type="entry name" value="NPCBM/NEW2 domain"/>
    <property type="match status" value="1"/>
</dbReference>
<dbReference type="InterPro" id="IPR008979">
    <property type="entry name" value="Galactose-bd-like_sf"/>
</dbReference>
<keyword evidence="2" id="KW-0378">Hydrolase</keyword>
<evidence type="ECO:0000313" key="2">
    <source>
        <dbReference type="EMBL" id="MBP2375756.1"/>
    </source>
</evidence>
<dbReference type="Proteomes" id="UP000766570">
    <property type="component" value="Unassembled WGS sequence"/>
</dbReference>
<dbReference type="InterPro" id="IPR038637">
    <property type="entry name" value="NPCBM_sf"/>
</dbReference>
<feature type="domain" description="Glycosyl hydrolase family 98 putative carbohydrate-binding module" evidence="1">
    <location>
        <begin position="1154"/>
        <end position="1299"/>
    </location>
</feature>
<dbReference type="Pfam" id="PF08305">
    <property type="entry name" value="NPCBM"/>
    <property type="match status" value="1"/>
</dbReference>
<protein>
    <submittedName>
        <fullName evidence="2">Endo-alpha-N-acetylgalactosaminidase</fullName>
        <ecNumber evidence="2">3.2.1.97</ecNumber>
    </submittedName>
</protein>
<evidence type="ECO:0000259" key="1">
    <source>
        <dbReference type="SMART" id="SM00776"/>
    </source>
</evidence>
<dbReference type="Pfam" id="PF17974">
    <property type="entry name" value="GalBD_like"/>
    <property type="match status" value="1"/>
</dbReference>
<gene>
    <name evidence="2" type="ORF">JOF46_003668</name>
</gene>
<dbReference type="InterPro" id="IPR013222">
    <property type="entry name" value="Glyco_hyd_98_carb-bd"/>
</dbReference>
<dbReference type="InterPro" id="IPR018905">
    <property type="entry name" value="A-galactase_NEW3"/>
</dbReference>
<dbReference type="RefSeq" id="WP_209909848.1">
    <property type="nucleotide sequence ID" value="NZ_BAAAMI010000016.1"/>
</dbReference>
<dbReference type="CDD" id="cd14244">
    <property type="entry name" value="GH_101_like"/>
    <property type="match status" value="1"/>
</dbReference>
<dbReference type="Gene3D" id="2.70.98.10">
    <property type="match status" value="1"/>
</dbReference>